<evidence type="ECO:0000256" key="1">
    <source>
        <dbReference type="ARBA" id="ARBA00022729"/>
    </source>
</evidence>
<gene>
    <name evidence="4" type="ORF">HCT14_01525</name>
</gene>
<evidence type="ECO:0000259" key="3">
    <source>
        <dbReference type="Pfam" id="PF11611"/>
    </source>
</evidence>
<keyword evidence="5" id="KW-1185">Reference proteome</keyword>
<feature type="signal peptide" evidence="2">
    <location>
        <begin position="1"/>
        <end position="20"/>
    </location>
</feature>
<accession>A0A968G9B1</accession>
<dbReference type="AlphaFoldDB" id="A0A968G9B1"/>
<dbReference type="InterPro" id="IPR029051">
    <property type="entry name" value="DUF4352"/>
</dbReference>
<organism evidence="4 5">
    <name type="scientific">Entomospira entomophila</name>
    <dbReference type="NCBI Taxonomy" id="2719988"/>
    <lineage>
        <taxon>Bacteria</taxon>
        <taxon>Pseudomonadati</taxon>
        <taxon>Spirochaetota</taxon>
        <taxon>Spirochaetia</taxon>
        <taxon>Spirochaetales</taxon>
        <taxon>Spirochaetaceae</taxon>
        <taxon>Entomospira</taxon>
    </lineage>
</organism>
<feature type="domain" description="DUF4352" evidence="3">
    <location>
        <begin position="34"/>
        <end position="144"/>
    </location>
</feature>
<comment type="caution">
    <text evidence="4">The sequence shown here is derived from an EMBL/GenBank/DDBJ whole genome shotgun (WGS) entry which is preliminary data.</text>
</comment>
<dbReference type="Pfam" id="PF11611">
    <property type="entry name" value="DUF4352"/>
    <property type="match status" value="1"/>
</dbReference>
<evidence type="ECO:0000256" key="2">
    <source>
        <dbReference type="SAM" id="SignalP"/>
    </source>
</evidence>
<dbReference type="Proteomes" id="UP000711995">
    <property type="component" value="Unassembled WGS sequence"/>
</dbReference>
<dbReference type="EMBL" id="JAATLJ010000001">
    <property type="protein sequence ID" value="NIZ40195.1"/>
    <property type="molecule type" value="Genomic_DNA"/>
</dbReference>
<protein>
    <submittedName>
        <fullName evidence="4">DUF4352 domain-containing protein</fullName>
    </submittedName>
</protein>
<evidence type="ECO:0000313" key="4">
    <source>
        <dbReference type="EMBL" id="NIZ40195.1"/>
    </source>
</evidence>
<name>A0A968G9B1_9SPIO</name>
<evidence type="ECO:0000313" key="5">
    <source>
        <dbReference type="Proteomes" id="UP000711995"/>
    </source>
</evidence>
<reference evidence="4 5" key="1">
    <citation type="submission" date="2020-03" db="EMBL/GenBank/DDBJ databases">
        <title>Spirochaetal bacteria isolated from arthropods constitute a novel genus Entomospira genus novum within the order Spirochaetales.</title>
        <authorList>
            <person name="Grana-Miraglia L."/>
            <person name="Sikutova S."/>
            <person name="Fingerle V."/>
            <person name="Sing A."/>
            <person name="Castillo-Ramirez S."/>
            <person name="Margos G."/>
            <person name="Rudolf I."/>
        </authorList>
    </citation>
    <scope>NUCLEOTIDE SEQUENCE [LARGE SCALE GENOMIC DNA]</scope>
    <source>
        <strain evidence="4 5">BR193</strain>
    </source>
</reference>
<dbReference type="RefSeq" id="WP_167699802.1">
    <property type="nucleotide sequence ID" value="NZ_CP118174.1"/>
</dbReference>
<dbReference type="InterPro" id="IPR029050">
    <property type="entry name" value="Immunoprotect_excell_Ig-like"/>
</dbReference>
<keyword evidence="1 2" id="KW-0732">Signal</keyword>
<dbReference type="Gene3D" id="2.60.40.1240">
    <property type="match status" value="1"/>
</dbReference>
<proteinExistence type="predicted"/>
<feature type="chain" id="PRO_5038029712" evidence="2">
    <location>
        <begin position="21"/>
        <end position="163"/>
    </location>
</feature>
<sequence>MKKLVMWISCLVFSTSGVLANDHVRIKDIDVVPIGETMQTPNALAIRVNSVRISKIYSQFDFMRASLGYFLGVELTITNQGDAPITIDSKSYFSIADAGGQLINGKVKIGKNRETIEPNATLIRLFYFDTTKEKSYYLLFRAGDSFTHAFRILKKDIVEVEEL</sequence>